<evidence type="ECO:0000256" key="2">
    <source>
        <dbReference type="SAM" id="Phobius"/>
    </source>
</evidence>
<organism evidence="4 5">
    <name type="scientific">Candidatus Faecousia excrementigallinarum</name>
    <dbReference type="NCBI Taxonomy" id="2840806"/>
    <lineage>
        <taxon>Bacteria</taxon>
        <taxon>Bacillati</taxon>
        <taxon>Bacillota</taxon>
        <taxon>Clostridia</taxon>
        <taxon>Eubacteriales</taxon>
        <taxon>Oscillospiraceae</taxon>
        <taxon>Faecousia</taxon>
    </lineage>
</organism>
<comment type="caution">
    <text evidence="4">The sequence shown here is derived from an EMBL/GenBank/DDBJ whole genome shotgun (WGS) entry which is preliminary data.</text>
</comment>
<evidence type="ECO:0000259" key="3">
    <source>
        <dbReference type="Pfam" id="PF14285"/>
    </source>
</evidence>
<reference evidence="4" key="2">
    <citation type="journal article" date="2021" name="PeerJ">
        <title>Extensive microbial diversity within the chicken gut microbiome revealed by metagenomics and culture.</title>
        <authorList>
            <person name="Gilroy R."/>
            <person name="Ravi A."/>
            <person name="Getino M."/>
            <person name="Pursley I."/>
            <person name="Horton D.L."/>
            <person name="Alikhan N.F."/>
            <person name="Baker D."/>
            <person name="Gharbi K."/>
            <person name="Hall N."/>
            <person name="Watson M."/>
            <person name="Adriaenssens E.M."/>
            <person name="Foster-Nyarko E."/>
            <person name="Jarju S."/>
            <person name="Secka A."/>
            <person name="Antonio M."/>
            <person name="Oren A."/>
            <person name="Chaudhuri R.R."/>
            <person name="La Ragione R."/>
            <person name="Hildebrand F."/>
            <person name="Pallen M.J."/>
        </authorList>
    </citation>
    <scope>NUCLEOTIDE SEQUENCE</scope>
    <source>
        <strain evidence="4">13361</strain>
    </source>
</reference>
<keyword evidence="2" id="KW-0472">Membrane</keyword>
<feature type="region of interest" description="Disordered" evidence="1">
    <location>
        <begin position="114"/>
        <end position="134"/>
    </location>
</feature>
<feature type="region of interest" description="Disordered" evidence="1">
    <location>
        <begin position="53"/>
        <end position="74"/>
    </location>
</feature>
<reference evidence="4" key="1">
    <citation type="submission" date="2020-10" db="EMBL/GenBank/DDBJ databases">
        <authorList>
            <person name="Gilroy R."/>
        </authorList>
    </citation>
    <scope>NUCLEOTIDE SEQUENCE</scope>
    <source>
        <strain evidence="4">13361</strain>
    </source>
</reference>
<evidence type="ECO:0000256" key="1">
    <source>
        <dbReference type="SAM" id="MobiDB-lite"/>
    </source>
</evidence>
<sequence length="250" mass="27724">MPDRHLPDGRLSRFDSMETETLRRILREKGKNPAKDPHMEDTLYIIELLARREQGAEKSPESPQGNCPGGKRKRPGMPGLIAAAAALVILAGIAINAKGLWESIIRWSGNSFSLSPPSAGDQEEPSSATEEAPEGFPEVSALLPSWFPEDYTPGETSLQQSPAVRVYRALFTGPRGSIQIRIGDYLAENPMQYEYSQGLLEIYEVDGIQYYICRNYDALRAVWLADQCECTITGNITLEEMKQMIDSIGS</sequence>
<dbReference type="EMBL" id="DVFK01000040">
    <property type="protein sequence ID" value="HIQ67439.1"/>
    <property type="molecule type" value="Genomic_DNA"/>
</dbReference>
<keyword evidence="2" id="KW-1133">Transmembrane helix</keyword>
<protein>
    <submittedName>
        <fullName evidence="4">DUF4367 domain-containing protein</fullName>
    </submittedName>
</protein>
<dbReference type="InterPro" id="IPR025377">
    <property type="entry name" value="DUF4367"/>
</dbReference>
<name>A0A9D0Z1I7_9FIRM</name>
<evidence type="ECO:0000313" key="4">
    <source>
        <dbReference type="EMBL" id="HIQ67439.1"/>
    </source>
</evidence>
<accession>A0A9D0Z1I7</accession>
<evidence type="ECO:0000313" key="5">
    <source>
        <dbReference type="Proteomes" id="UP000886796"/>
    </source>
</evidence>
<gene>
    <name evidence="4" type="ORF">IAB74_02875</name>
</gene>
<dbReference type="AlphaFoldDB" id="A0A9D0Z1I7"/>
<proteinExistence type="predicted"/>
<feature type="transmembrane region" description="Helical" evidence="2">
    <location>
        <begin position="80"/>
        <end position="101"/>
    </location>
</feature>
<dbReference type="Pfam" id="PF14285">
    <property type="entry name" value="DUF4367"/>
    <property type="match status" value="1"/>
</dbReference>
<dbReference type="Proteomes" id="UP000886796">
    <property type="component" value="Unassembled WGS sequence"/>
</dbReference>
<keyword evidence="2" id="KW-0812">Transmembrane</keyword>
<feature type="domain" description="DUF4367" evidence="3">
    <location>
        <begin position="144"/>
        <end position="248"/>
    </location>
</feature>